<keyword evidence="5 7" id="KW-1133">Transmembrane helix</keyword>
<feature type="transmembrane region" description="Helical" evidence="7">
    <location>
        <begin position="272"/>
        <end position="290"/>
    </location>
</feature>
<feature type="transmembrane region" description="Helical" evidence="7">
    <location>
        <begin position="217"/>
        <end position="236"/>
    </location>
</feature>
<feature type="transmembrane region" description="Helical" evidence="7">
    <location>
        <begin position="121"/>
        <end position="139"/>
    </location>
</feature>
<keyword evidence="6 7" id="KW-0472">Membrane</keyword>
<gene>
    <name evidence="9" type="ORF">SPF06_04935</name>
</gene>
<evidence type="ECO:0000259" key="8">
    <source>
        <dbReference type="Pfam" id="PF00892"/>
    </source>
</evidence>
<name>A0ABU5T321_9MICC</name>
<evidence type="ECO:0000256" key="6">
    <source>
        <dbReference type="ARBA" id="ARBA00023136"/>
    </source>
</evidence>
<evidence type="ECO:0000256" key="3">
    <source>
        <dbReference type="ARBA" id="ARBA00022475"/>
    </source>
</evidence>
<feature type="transmembrane region" description="Helical" evidence="7">
    <location>
        <begin position="181"/>
        <end position="205"/>
    </location>
</feature>
<evidence type="ECO:0000256" key="2">
    <source>
        <dbReference type="ARBA" id="ARBA00007362"/>
    </source>
</evidence>
<keyword evidence="4 7" id="KW-0812">Transmembrane</keyword>
<feature type="transmembrane region" description="Helical" evidence="7">
    <location>
        <begin position="67"/>
        <end position="91"/>
    </location>
</feature>
<proteinExistence type="inferred from homology"/>
<dbReference type="SUPFAM" id="SSF103481">
    <property type="entry name" value="Multidrug resistance efflux transporter EmrE"/>
    <property type="match status" value="2"/>
</dbReference>
<comment type="subcellular location">
    <subcellularLocation>
        <location evidence="1">Cell membrane</location>
        <topology evidence="1">Multi-pass membrane protein</topology>
    </subcellularLocation>
</comment>
<reference evidence="9 10" key="1">
    <citation type="submission" date="2023-12" db="EMBL/GenBank/DDBJ databases">
        <title>Sinomonas terricola sp. nov, isolated from litchi orchard soil in Guangdong, PR China.</title>
        <authorList>
            <person name="Jiaxin W."/>
            <person name="Yang Z."/>
            <person name="Honghui Z."/>
        </authorList>
    </citation>
    <scope>NUCLEOTIDE SEQUENCE [LARGE SCALE GENOMIC DNA]</scope>
    <source>
        <strain evidence="9 10">JGH33</strain>
    </source>
</reference>
<evidence type="ECO:0000313" key="9">
    <source>
        <dbReference type="EMBL" id="MEA5454063.1"/>
    </source>
</evidence>
<keyword evidence="3" id="KW-1003">Cell membrane</keyword>
<feature type="transmembrane region" description="Helical" evidence="7">
    <location>
        <begin position="97"/>
        <end position="114"/>
    </location>
</feature>
<feature type="domain" description="EamA" evidence="8">
    <location>
        <begin position="9"/>
        <end position="140"/>
    </location>
</feature>
<dbReference type="EMBL" id="JAYGGQ010000002">
    <property type="protein sequence ID" value="MEA5454063.1"/>
    <property type="molecule type" value="Genomic_DNA"/>
</dbReference>
<dbReference type="PANTHER" id="PTHR32322:SF18">
    <property type="entry name" value="S-ADENOSYLMETHIONINE_S-ADENOSYLHOMOCYSTEINE TRANSPORTER"/>
    <property type="match status" value="1"/>
</dbReference>
<evidence type="ECO:0000256" key="1">
    <source>
        <dbReference type="ARBA" id="ARBA00004651"/>
    </source>
</evidence>
<comment type="similarity">
    <text evidence="2">Belongs to the EamA transporter family.</text>
</comment>
<evidence type="ECO:0000256" key="7">
    <source>
        <dbReference type="SAM" id="Phobius"/>
    </source>
</evidence>
<evidence type="ECO:0000256" key="4">
    <source>
        <dbReference type="ARBA" id="ARBA00022692"/>
    </source>
</evidence>
<keyword evidence="10" id="KW-1185">Reference proteome</keyword>
<feature type="transmembrane region" description="Helical" evidence="7">
    <location>
        <begin position="7"/>
        <end position="27"/>
    </location>
</feature>
<dbReference type="PANTHER" id="PTHR32322">
    <property type="entry name" value="INNER MEMBRANE TRANSPORTER"/>
    <property type="match status" value="1"/>
</dbReference>
<comment type="caution">
    <text evidence="9">The sequence shown here is derived from an EMBL/GenBank/DDBJ whole genome shotgun (WGS) entry which is preliminary data.</text>
</comment>
<evidence type="ECO:0000256" key="5">
    <source>
        <dbReference type="ARBA" id="ARBA00022989"/>
    </source>
</evidence>
<dbReference type="InterPro" id="IPR037185">
    <property type="entry name" value="EmrE-like"/>
</dbReference>
<dbReference type="Pfam" id="PF00892">
    <property type="entry name" value="EamA"/>
    <property type="match status" value="2"/>
</dbReference>
<feature type="transmembrane region" description="Helical" evidence="7">
    <location>
        <begin position="151"/>
        <end position="169"/>
    </location>
</feature>
<dbReference type="RefSeq" id="WP_323277851.1">
    <property type="nucleotide sequence ID" value="NZ_JAYGGQ010000002.1"/>
</dbReference>
<organism evidence="9 10">
    <name type="scientific">Sinomonas terricola</name>
    <dbReference type="NCBI Taxonomy" id="3110330"/>
    <lineage>
        <taxon>Bacteria</taxon>
        <taxon>Bacillati</taxon>
        <taxon>Actinomycetota</taxon>
        <taxon>Actinomycetes</taxon>
        <taxon>Micrococcales</taxon>
        <taxon>Micrococcaceae</taxon>
        <taxon>Sinomonas</taxon>
    </lineage>
</organism>
<dbReference type="InterPro" id="IPR050638">
    <property type="entry name" value="AA-Vitamin_Transporters"/>
</dbReference>
<dbReference type="Proteomes" id="UP001304769">
    <property type="component" value="Unassembled WGS sequence"/>
</dbReference>
<feature type="domain" description="EamA" evidence="8">
    <location>
        <begin position="151"/>
        <end position="289"/>
    </location>
</feature>
<accession>A0ABU5T321</accession>
<feature type="transmembrane region" description="Helical" evidence="7">
    <location>
        <begin position="248"/>
        <end position="266"/>
    </location>
</feature>
<protein>
    <submittedName>
        <fullName evidence="9">DMT family transporter</fullName>
    </submittedName>
</protein>
<sequence length="306" mass="31858">MRTVPAPIFPLIAVLSWGAMFPIAAIAMPHVDAFNITAIRYGVASLIFVIMLALAEGRRAFSLEGRGWRLFSLGSLGFAGFNLLAYLALIWSPPQDVAVIVPTMPLVTVLVRWARGGGRPSPVMLSASVAALIGVFLVVTKGDVTRLSGGLGDVLTFLGVICWVVYTTSAASFPSWSALRFTALTAPLGTVTILAATAVADAFGWQRLPSLADLGAAWWEIAFIVLFGAVAAVLAWNHGVKLLGAANTALFIILVPVVALAMRIAGGYQPTPVELAGIAVVIGALVLANLGGRRAATRALVATAAD</sequence>
<dbReference type="InterPro" id="IPR000620">
    <property type="entry name" value="EamA_dom"/>
</dbReference>
<evidence type="ECO:0000313" key="10">
    <source>
        <dbReference type="Proteomes" id="UP001304769"/>
    </source>
</evidence>
<feature type="transmembrane region" description="Helical" evidence="7">
    <location>
        <begin position="33"/>
        <end position="55"/>
    </location>
</feature>